<comment type="similarity">
    <text evidence="2">Belongs to the nucleobase:cation symporter-2 (NCS2) (TC 2.A.40) family.</text>
</comment>
<reference evidence="8" key="1">
    <citation type="submission" date="2023-09" db="EMBL/GenBank/DDBJ databases">
        <title>Paucibacter sp. APW11 Genome sequencing and assembly.</title>
        <authorList>
            <person name="Kim I."/>
        </authorList>
    </citation>
    <scope>NUCLEOTIDE SEQUENCE</scope>
    <source>
        <strain evidence="8">APW11</strain>
    </source>
</reference>
<dbReference type="NCBIfam" id="NF037981">
    <property type="entry name" value="NCS2_1"/>
    <property type="match status" value="1"/>
</dbReference>
<feature type="transmembrane region" description="Helical" evidence="7">
    <location>
        <begin position="70"/>
        <end position="89"/>
    </location>
</feature>
<keyword evidence="5 7" id="KW-1133">Transmembrane helix</keyword>
<evidence type="ECO:0000313" key="9">
    <source>
        <dbReference type="Proteomes" id="UP001246372"/>
    </source>
</evidence>
<dbReference type="PANTHER" id="PTHR42810">
    <property type="entry name" value="PURINE PERMEASE C1399.01C-RELATED"/>
    <property type="match status" value="1"/>
</dbReference>
<name>A0ABU3PBR8_9BURK</name>
<feature type="transmembrane region" description="Helical" evidence="7">
    <location>
        <begin position="183"/>
        <end position="201"/>
    </location>
</feature>
<evidence type="ECO:0000256" key="4">
    <source>
        <dbReference type="ARBA" id="ARBA00022692"/>
    </source>
</evidence>
<evidence type="ECO:0000256" key="5">
    <source>
        <dbReference type="ARBA" id="ARBA00022989"/>
    </source>
</evidence>
<comment type="subcellular location">
    <subcellularLocation>
        <location evidence="1">Membrane</location>
        <topology evidence="1">Multi-pass membrane protein</topology>
    </subcellularLocation>
</comment>
<dbReference type="EMBL" id="JAVXZY010000003">
    <property type="protein sequence ID" value="MDT8999757.1"/>
    <property type="molecule type" value="Genomic_DNA"/>
</dbReference>
<evidence type="ECO:0000256" key="2">
    <source>
        <dbReference type="ARBA" id="ARBA00008821"/>
    </source>
</evidence>
<feature type="transmembrane region" description="Helical" evidence="7">
    <location>
        <begin position="420"/>
        <end position="443"/>
    </location>
</feature>
<evidence type="ECO:0000256" key="3">
    <source>
        <dbReference type="ARBA" id="ARBA00022448"/>
    </source>
</evidence>
<feature type="transmembrane region" description="Helical" evidence="7">
    <location>
        <begin position="109"/>
        <end position="134"/>
    </location>
</feature>
<evidence type="ECO:0000313" key="8">
    <source>
        <dbReference type="EMBL" id="MDT8999757.1"/>
    </source>
</evidence>
<dbReference type="Proteomes" id="UP001246372">
    <property type="component" value="Unassembled WGS sequence"/>
</dbReference>
<keyword evidence="4 7" id="KW-0812">Transmembrane</keyword>
<dbReference type="RefSeq" id="WP_315650313.1">
    <property type="nucleotide sequence ID" value="NZ_JAVXZY010000003.1"/>
</dbReference>
<keyword evidence="3" id="KW-0813">Transport</keyword>
<feature type="transmembrane region" description="Helical" evidence="7">
    <location>
        <begin position="335"/>
        <end position="353"/>
    </location>
</feature>
<protein>
    <submittedName>
        <fullName evidence="8">Solute carrier family 23 protein</fullName>
    </submittedName>
</protein>
<evidence type="ECO:0000256" key="1">
    <source>
        <dbReference type="ARBA" id="ARBA00004141"/>
    </source>
</evidence>
<feature type="transmembrane region" description="Helical" evidence="7">
    <location>
        <begin position="35"/>
        <end position="58"/>
    </location>
</feature>
<feature type="transmembrane region" description="Helical" evidence="7">
    <location>
        <begin position="208"/>
        <end position="226"/>
    </location>
</feature>
<proteinExistence type="inferred from homology"/>
<dbReference type="InterPro" id="IPR006043">
    <property type="entry name" value="NCS2"/>
</dbReference>
<dbReference type="Pfam" id="PF00860">
    <property type="entry name" value="Xan_ur_permease"/>
    <property type="match status" value="1"/>
</dbReference>
<accession>A0ABU3PBR8</accession>
<feature type="transmembrane region" description="Helical" evidence="7">
    <location>
        <begin position="359"/>
        <end position="381"/>
    </location>
</feature>
<feature type="transmembrane region" description="Helical" evidence="7">
    <location>
        <begin position="393"/>
        <end position="414"/>
    </location>
</feature>
<evidence type="ECO:0000256" key="6">
    <source>
        <dbReference type="ARBA" id="ARBA00023136"/>
    </source>
</evidence>
<organism evidence="8 9">
    <name type="scientific">Roseateles aquae</name>
    <dbReference type="NCBI Taxonomy" id="3077235"/>
    <lineage>
        <taxon>Bacteria</taxon>
        <taxon>Pseudomonadati</taxon>
        <taxon>Pseudomonadota</taxon>
        <taxon>Betaproteobacteria</taxon>
        <taxon>Burkholderiales</taxon>
        <taxon>Sphaerotilaceae</taxon>
        <taxon>Roseateles</taxon>
    </lineage>
</organism>
<feature type="transmembrane region" description="Helical" evidence="7">
    <location>
        <begin position="146"/>
        <end position="163"/>
    </location>
</feature>
<comment type="caution">
    <text evidence="8">The sequence shown here is derived from an EMBL/GenBank/DDBJ whole genome shotgun (WGS) entry which is preliminary data.</text>
</comment>
<gene>
    <name evidence="8" type="ORF">RQP53_10805</name>
</gene>
<dbReference type="PANTHER" id="PTHR42810:SF4">
    <property type="entry name" value="URIC ACID TRANSPORTER UACT"/>
    <property type="match status" value="1"/>
</dbReference>
<sequence length="589" mass="61644">MPLLTLLQRWLPPTVGKRRPFELIYAADECPPRGALALLSLQHVATVLALITHVLAAAKLAGLSLEQTHSIVAVTLLGMALGTALQAWGGRIGSGALLVFQPDPMMITVAGTAIASAGVGALVEVTLLTAVVTLCIGPLMRHLRPLFPPTVVGTVICMGGLGLVEPAVRNALGVNAQMQVDPVSALTSGAALAAVITLSVWGGRRLRLFGLMAGVLIGLLIAALNGRLGGLDWLAGAPLLALPQPIAPSFTLGPEIIAAIVLIAALNQLDNIGCLIVMDKTNDADWRRADMRMVGRGIRANGLADFLAGLFGSFPSAPSSANIALVHATGSSSRYIGLATGALLLLIALSPRLTMALTLIPQAVLGAVELYAAAYLIVSGIEMIATRALDSRGIFMVGLALCAGLATMLMPGLARGLPDSLHVLAGDGFVVAGLVVVLLNLLFRLGTQRHARLLLDPMAGPLNQQITDFIERQGRAWAARADVVRRAAQAALEASEAIAAAGHGRPLSLAGRFDEFNFELELLYRGEALPLQGQSDTVDLDALLQHDDEQALDAAMQRVSRTLLRQMADKVSSNPAGDDLAVLRLHFDH</sequence>
<keyword evidence="6 7" id="KW-0472">Membrane</keyword>
<keyword evidence="9" id="KW-1185">Reference proteome</keyword>
<evidence type="ECO:0000256" key="7">
    <source>
        <dbReference type="SAM" id="Phobius"/>
    </source>
</evidence>